<dbReference type="AlphaFoldDB" id="A0A1W1V5I8"/>
<accession>A0A1W1V5I8</accession>
<dbReference type="STRING" id="1122938.SAMN05660772_02840"/>
<feature type="domain" description="DUF551" evidence="1">
    <location>
        <begin position="97"/>
        <end position="176"/>
    </location>
</feature>
<dbReference type="Pfam" id="PF04448">
    <property type="entry name" value="DUF551"/>
    <property type="match status" value="1"/>
</dbReference>
<dbReference type="RefSeq" id="WP_084257827.1">
    <property type="nucleotide sequence ID" value="NZ_FWWV01000051.1"/>
</dbReference>
<keyword evidence="3" id="KW-1185">Reference proteome</keyword>
<dbReference type="Proteomes" id="UP000192408">
    <property type="component" value="Unassembled WGS sequence"/>
</dbReference>
<reference evidence="3" key="1">
    <citation type="submission" date="2017-04" db="EMBL/GenBank/DDBJ databases">
        <authorList>
            <person name="Varghese N."/>
            <person name="Submissions S."/>
        </authorList>
    </citation>
    <scope>NUCLEOTIDE SEQUENCE [LARGE SCALE GENOMIC DNA]</scope>
    <source>
        <strain evidence="3">DSM 23072</strain>
    </source>
</reference>
<dbReference type="EMBL" id="FWWV01000051">
    <property type="protein sequence ID" value="SMB88618.1"/>
    <property type="molecule type" value="Genomic_DNA"/>
</dbReference>
<name>A0A1W1V5I8_9PAST</name>
<gene>
    <name evidence="2" type="ORF">SAMN05660772_02840</name>
</gene>
<organism evidence="2 3">
    <name type="scientific">Pasteurella testudinis DSM 23072</name>
    <dbReference type="NCBI Taxonomy" id="1122938"/>
    <lineage>
        <taxon>Bacteria</taxon>
        <taxon>Pseudomonadati</taxon>
        <taxon>Pseudomonadota</taxon>
        <taxon>Gammaproteobacteria</taxon>
        <taxon>Pasteurellales</taxon>
        <taxon>Pasteurellaceae</taxon>
        <taxon>Pasteurella</taxon>
    </lineage>
</organism>
<evidence type="ECO:0000313" key="2">
    <source>
        <dbReference type="EMBL" id="SMB88618.1"/>
    </source>
</evidence>
<evidence type="ECO:0000313" key="3">
    <source>
        <dbReference type="Proteomes" id="UP000192408"/>
    </source>
</evidence>
<evidence type="ECO:0000259" key="1">
    <source>
        <dbReference type="Pfam" id="PF04448"/>
    </source>
</evidence>
<proteinExistence type="predicted"/>
<sequence>MSKYFSVDIVNDNDPILFHETLEQAKQACLENALNQYEYAVEIDSIIDEFEDKISEAVYGKILGHCESKKRSPDKDDTRESQYDYIIDLPELIEHNGWISVDERLPEPEQRVEIYSSKKELQEECGQQFETLTSTAVFESWVDDDGDLRQYFAVTPRISFDIEDVTHWQPLSEPPK</sequence>
<protein>
    <recommendedName>
        <fullName evidence="1">DUF551 domain-containing protein</fullName>
    </recommendedName>
</protein>
<dbReference type="InterPro" id="IPR007539">
    <property type="entry name" value="DUF551"/>
</dbReference>